<dbReference type="SMART" id="SM00855">
    <property type="entry name" value="PGAM"/>
    <property type="match status" value="1"/>
</dbReference>
<dbReference type="InterPro" id="IPR013078">
    <property type="entry name" value="His_Pase_superF_clade-1"/>
</dbReference>
<dbReference type="Gene3D" id="3.40.50.1240">
    <property type="entry name" value="Phosphoglycerate mutase-like"/>
    <property type="match status" value="1"/>
</dbReference>
<gene>
    <name evidence="1" type="ORF">F0U60_38235</name>
</gene>
<proteinExistence type="predicted"/>
<name>A0ABY9X1Q9_9BACT</name>
<keyword evidence="2" id="KW-1185">Reference proteome</keyword>
<dbReference type="CDD" id="cd07067">
    <property type="entry name" value="HP_PGM_like"/>
    <property type="match status" value="1"/>
</dbReference>
<evidence type="ECO:0000313" key="2">
    <source>
        <dbReference type="Proteomes" id="UP001611383"/>
    </source>
</evidence>
<dbReference type="InterPro" id="IPR029033">
    <property type="entry name" value="His_PPase_superfam"/>
</dbReference>
<dbReference type="Pfam" id="PF00300">
    <property type="entry name" value="His_Phos_1"/>
    <property type="match status" value="1"/>
</dbReference>
<dbReference type="Proteomes" id="UP001611383">
    <property type="component" value="Chromosome"/>
</dbReference>
<sequence>MGLGCLPTRGRGRQQPTFAVLPLTNPVAVVYEPRFVQRGGGTLRIFLVRHGEADAEAPEGLGDEARALTAKARASTAAHFASLAERIGSVSLVLASPLVRTVQTAQMLSTILKHEGTLRAHRCLLPDMPVGAVAPVIDEHTGENIVLVGHQPSMGALAAHLLGMQSFPKQVNPGTVIAIERPDSTEPGAAPAPAKLLFFAAPGQQVLDVIQP</sequence>
<dbReference type="EMBL" id="CP043494">
    <property type="protein sequence ID" value="WNG49315.1"/>
    <property type="molecule type" value="Genomic_DNA"/>
</dbReference>
<accession>A0ABY9X1Q9</accession>
<organism evidence="1 2">
    <name type="scientific">Archangium minus</name>
    <dbReference type="NCBI Taxonomy" id="83450"/>
    <lineage>
        <taxon>Bacteria</taxon>
        <taxon>Pseudomonadati</taxon>
        <taxon>Myxococcota</taxon>
        <taxon>Myxococcia</taxon>
        <taxon>Myxococcales</taxon>
        <taxon>Cystobacterineae</taxon>
        <taxon>Archangiaceae</taxon>
        <taxon>Archangium</taxon>
    </lineage>
</organism>
<evidence type="ECO:0000313" key="1">
    <source>
        <dbReference type="EMBL" id="WNG49315.1"/>
    </source>
</evidence>
<reference evidence="1 2" key="1">
    <citation type="submission" date="2019-08" db="EMBL/GenBank/DDBJ databases">
        <title>Archangium and Cystobacter genomes.</title>
        <authorList>
            <person name="Chen I.-C.K."/>
            <person name="Wielgoss S."/>
        </authorList>
    </citation>
    <scope>NUCLEOTIDE SEQUENCE [LARGE SCALE GENOMIC DNA]</scope>
    <source>
        <strain evidence="1 2">Cbm 6</strain>
    </source>
</reference>
<protein>
    <submittedName>
        <fullName evidence="1">Histidine phosphatase</fullName>
    </submittedName>
</protein>
<dbReference type="SUPFAM" id="SSF53254">
    <property type="entry name" value="Phosphoglycerate mutase-like"/>
    <property type="match status" value="1"/>
</dbReference>